<dbReference type="AlphaFoldDB" id="A0A1Q2M608"/>
<dbReference type="STRING" id="260552.Mag101_08380"/>
<accession>A0A1Q2M608</accession>
<evidence type="ECO:0000313" key="2">
    <source>
        <dbReference type="Proteomes" id="UP000188219"/>
    </source>
</evidence>
<sequence>MTELQWGDAEFTGYYWDSELKDPALVIRVKPSKSTFQELICFWATNLNLNLNYLDQVGSLRTWAVTFESLPEGRWRVLFDFAGQGSVEFECNSLAIRSVLGA</sequence>
<dbReference type="OrthoDB" id="9853432at2"/>
<dbReference type="KEGG" id="maga:Mag101_08380"/>
<organism evidence="1 2">
    <name type="scientific">Microbulbifer agarilyticus</name>
    <dbReference type="NCBI Taxonomy" id="260552"/>
    <lineage>
        <taxon>Bacteria</taxon>
        <taxon>Pseudomonadati</taxon>
        <taxon>Pseudomonadota</taxon>
        <taxon>Gammaproteobacteria</taxon>
        <taxon>Cellvibrionales</taxon>
        <taxon>Microbulbiferaceae</taxon>
        <taxon>Microbulbifer</taxon>
    </lineage>
</organism>
<proteinExistence type="predicted"/>
<reference evidence="1" key="1">
    <citation type="submission" date="2017-02" db="EMBL/GenBank/DDBJ databases">
        <title>Genome of Microbulbifer agarilyticus GP101.</title>
        <authorList>
            <person name="Jung J."/>
            <person name="Bae S.S."/>
            <person name="Baek K."/>
        </authorList>
    </citation>
    <scope>NUCLEOTIDE SEQUENCE [LARGE SCALE GENOMIC DNA]</scope>
    <source>
        <strain evidence="1">GP101</strain>
    </source>
</reference>
<dbReference type="EMBL" id="CP019650">
    <property type="protein sequence ID" value="AQQ67652.1"/>
    <property type="molecule type" value="Genomic_DNA"/>
</dbReference>
<dbReference type="Proteomes" id="UP000188219">
    <property type="component" value="Chromosome"/>
</dbReference>
<dbReference type="RefSeq" id="WP_077403391.1">
    <property type="nucleotide sequence ID" value="NZ_CP019650.1"/>
</dbReference>
<protein>
    <submittedName>
        <fullName evidence="1">Uncharacterized protein</fullName>
    </submittedName>
</protein>
<gene>
    <name evidence="1" type="ORF">Mag101_08380</name>
</gene>
<evidence type="ECO:0000313" key="1">
    <source>
        <dbReference type="EMBL" id="AQQ67652.1"/>
    </source>
</evidence>
<name>A0A1Q2M608_9GAMM</name>
<keyword evidence="2" id="KW-1185">Reference proteome</keyword>